<dbReference type="AlphaFoldDB" id="A0A3D5IVJ5"/>
<accession>A0A3D5IVJ5</accession>
<dbReference type="RefSeq" id="WP_013072093.1">
    <property type="nucleotide sequence ID" value="NZ_DEPI01000169.1"/>
</dbReference>
<proteinExistence type="predicted"/>
<evidence type="ECO:0000313" key="2">
    <source>
        <dbReference type="Proteomes" id="UP000264330"/>
    </source>
</evidence>
<sequence>MKYQNNQNQGGLIALILLLLVLLFRDNLPQEIKNYFKKDCSCEDQNDIIFDVPDNPDLKAHNKEVVVNRELYERANDKDVFNVPDSVINRQLIDGGLVKFSKNAILS</sequence>
<comment type="caution">
    <text evidence="1">The sequence shown here is derived from an EMBL/GenBank/DDBJ whole genome shotgun (WGS) entry which is preliminary data.</text>
</comment>
<organism evidence="1 2">
    <name type="scientific">Zunongwangia profunda</name>
    <dbReference type="NCBI Taxonomy" id="398743"/>
    <lineage>
        <taxon>Bacteria</taxon>
        <taxon>Pseudomonadati</taxon>
        <taxon>Bacteroidota</taxon>
        <taxon>Flavobacteriia</taxon>
        <taxon>Flavobacteriales</taxon>
        <taxon>Flavobacteriaceae</taxon>
        <taxon>Zunongwangia</taxon>
    </lineage>
</organism>
<dbReference type="Proteomes" id="UP000264330">
    <property type="component" value="Unassembled WGS sequence"/>
</dbReference>
<dbReference type="EMBL" id="DPMF01000025">
    <property type="protein sequence ID" value="HCV79693.1"/>
    <property type="molecule type" value="Genomic_DNA"/>
</dbReference>
<protein>
    <submittedName>
        <fullName evidence="1">Uncharacterized protein</fullName>
    </submittedName>
</protein>
<gene>
    <name evidence="1" type="ORF">DGQ38_01425</name>
</gene>
<evidence type="ECO:0000313" key="1">
    <source>
        <dbReference type="EMBL" id="HCV79693.1"/>
    </source>
</evidence>
<reference evidence="1 2" key="1">
    <citation type="journal article" date="2018" name="Nat. Biotechnol.">
        <title>A standardized bacterial taxonomy based on genome phylogeny substantially revises the tree of life.</title>
        <authorList>
            <person name="Parks D.H."/>
            <person name="Chuvochina M."/>
            <person name="Waite D.W."/>
            <person name="Rinke C."/>
            <person name="Skarshewski A."/>
            <person name="Chaumeil P.A."/>
            <person name="Hugenholtz P."/>
        </authorList>
    </citation>
    <scope>NUCLEOTIDE SEQUENCE [LARGE SCALE GENOMIC DNA]</scope>
    <source>
        <strain evidence="1">UBA9359</strain>
    </source>
</reference>
<name>A0A3D5IVJ5_9FLAO</name>